<proteinExistence type="predicted"/>
<evidence type="ECO:0000313" key="3">
    <source>
        <dbReference type="EMBL" id="GMA21238.1"/>
    </source>
</evidence>
<evidence type="ECO:0000313" key="4">
    <source>
        <dbReference type="Proteomes" id="UP001157109"/>
    </source>
</evidence>
<keyword evidence="2" id="KW-0812">Transmembrane</keyword>
<evidence type="ECO:0000256" key="1">
    <source>
        <dbReference type="SAM" id="MobiDB-lite"/>
    </source>
</evidence>
<dbReference type="EMBL" id="BSUJ01000001">
    <property type="protein sequence ID" value="GMA21238.1"/>
    <property type="molecule type" value="Genomic_DNA"/>
</dbReference>
<gene>
    <name evidence="3" type="ORF">GCM10025862_32590</name>
</gene>
<sequence length="241" mass="24672">MRRSRARAALESGTRAHRVLTGVAEVAGLRWPREAPRRDAPPPLRAVLGSLLGTAPLGRLLLLVLVVALALAVGSGPIVGSPPHAVAAPRPSAVATEPVVVIGAGGLRWEQLTPETMPHLWGLLRTGQSADLVVRAADDPTCLADGWLTLGAGDRAAAPRTGGSCAAIPSGGAGTVAGWSTYRAAAAANRQDAVLGSLADTLAARQSCVLAIDPRHGWVPRPAPARSRSTHDCPTPTSGRV</sequence>
<comment type="caution">
    <text evidence="3">The sequence shown here is derived from an EMBL/GenBank/DDBJ whole genome shotgun (WGS) entry which is preliminary data.</text>
</comment>
<accession>A0ABQ6HRY2</accession>
<feature type="transmembrane region" description="Helical" evidence="2">
    <location>
        <begin position="60"/>
        <end position="80"/>
    </location>
</feature>
<feature type="region of interest" description="Disordered" evidence="1">
    <location>
        <begin position="219"/>
        <end position="241"/>
    </location>
</feature>
<organism evidence="3 4">
    <name type="scientific">Arsenicicoccus piscis</name>
    <dbReference type="NCBI Taxonomy" id="673954"/>
    <lineage>
        <taxon>Bacteria</taxon>
        <taxon>Bacillati</taxon>
        <taxon>Actinomycetota</taxon>
        <taxon>Actinomycetes</taxon>
        <taxon>Micrococcales</taxon>
        <taxon>Intrasporangiaceae</taxon>
        <taxon>Arsenicicoccus</taxon>
    </lineage>
</organism>
<evidence type="ECO:0000256" key="2">
    <source>
        <dbReference type="SAM" id="Phobius"/>
    </source>
</evidence>
<keyword evidence="2" id="KW-0472">Membrane</keyword>
<keyword evidence="2" id="KW-1133">Transmembrane helix</keyword>
<keyword evidence="4" id="KW-1185">Reference proteome</keyword>
<dbReference type="Proteomes" id="UP001157109">
    <property type="component" value="Unassembled WGS sequence"/>
</dbReference>
<name>A0ABQ6HRY2_9MICO</name>
<reference evidence="4" key="1">
    <citation type="journal article" date="2019" name="Int. J. Syst. Evol. Microbiol.">
        <title>The Global Catalogue of Microorganisms (GCM) 10K type strain sequencing project: providing services to taxonomists for standard genome sequencing and annotation.</title>
        <authorList>
            <consortium name="The Broad Institute Genomics Platform"/>
            <consortium name="The Broad Institute Genome Sequencing Center for Infectious Disease"/>
            <person name="Wu L."/>
            <person name="Ma J."/>
        </authorList>
    </citation>
    <scope>NUCLEOTIDE SEQUENCE [LARGE SCALE GENOMIC DNA]</scope>
    <source>
        <strain evidence="4">NBRC 105830</strain>
    </source>
</reference>
<protein>
    <submittedName>
        <fullName evidence="3">Uncharacterized protein</fullName>
    </submittedName>
</protein>